<feature type="domain" description="HTH asnC-type" evidence="4">
    <location>
        <begin position="3"/>
        <end position="64"/>
    </location>
</feature>
<dbReference type="InterPro" id="IPR000485">
    <property type="entry name" value="AsnC-type_HTH_dom"/>
</dbReference>
<evidence type="ECO:0000313" key="5">
    <source>
        <dbReference type="EMBL" id="MFC7280030.1"/>
    </source>
</evidence>
<keyword evidence="2" id="KW-0238">DNA-binding</keyword>
<accession>A0ABW2I554</accession>
<gene>
    <name evidence="5" type="ORF">ACFQS1_39240</name>
</gene>
<dbReference type="InterPro" id="IPR011008">
    <property type="entry name" value="Dimeric_a/b-barrel"/>
</dbReference>
<dbReference type="Pfam" id="PF13412">
    <property type="entry name" value="HTH_24"/>
    <property type="match status" value="1"/>
</dbReference>
<keyword evidence="1" id="KW-0805">Transcription regulation</keyword>
<dbReference type="InterPro" id="IPR011991">
    <property type="entry name" value="ArsR-like_HTH"/>
</dbReference>
<dbReference type="InterPro" id="IPR019888">
    <property type="entry name" value="Tscrpt_reg_AsnC-like"/>
</dbReference>
<sequence length="163" mass="18141">MRVDAIDRKIIALLQEDGRLTVTELAQRVGLSAAPCHRRLRELERTGAIKGYRAVVDPAALGLGFEVLISVTMDREDAGTIDAFERSLVGVAEVRHAERLFGEPDYIIRVATADIAAYQRLRDEKLATLPGVRRLTSTIVMKSVVDERPYPQPSVPPRPKRAR</sequence>
<dbReference type="InterPro" id="IPR036388">
    <property type="entry name" value="WH-like_DNA-bd_sf"/>
</dbReference>
<dbReference type="PROSITE" id="PS00519">
    <property type="entry name" value="HTH_ASNC_1"/>
    <property type="match status" value="1"/>
</dbReference>
<dbReference type="CDD" id="cd00090">
    <property type="entry name" value="HTH_ARSR"/>
    <property type="match status" value="1"/>
</dbReference>
<comment type="caution">
    <text evidence="5">The sequence shown here is derived from an EMBL/GenBank/DDBJ whole genome shotgun (WGS) entry which is preliminary data.</text>
</comment>
<keyword evidence="3" id="KW-0804">Transcription</keyword>
<dbReference type="InterPro" id="IPR036390">
    <property type="entry name" value="WH_DNA-bd_sf"/>
</dbReference>
<evidence type="ECO:0000313" key="6">
    <source>
        <dbReference type="Proteomes" id="UP001596548"/>
    </source>
</evidence>
<dbReference type="Pfam" id="PF01037">
    <property type="entry name" value="AsnC_trans_reg"/>
    <property type="match status" value="1"/>
</dbReference>
<dbReference type="PRINTS" id="PR00033">
    <property type="entry name" value="HTHASNC"/>
</dbReference>
<dbReference type="SUPFAM" id="SSF46785">
    <property type="entry name" value="Winged helix' DNA-binding domain"/>
    <property type="match status" value="1"/>
</dbReference>
<evidence type="ECO:0000256" key="2">
    <source>
        <dbReference type="ARBA" id="ARBA00023125"/>
    </source>
</evidence>
<evidence type="ECO:0000256" key="1">
    <source>
        <dbReference type="ARBA" id="ARBA00023015"/>
    </source>
</evidence>
<dbReference type="Gene3D" id="3.30.70.920">
    <property type="match status" value="1"/>
</dbReference>
<protein>
    <submittedName>
        <fullName evidence="5">Lrp/AsnC family transcriptional regulator</fullName>
    </submittedName>
</protein>
<evidence type="ECO:0000259" key="4">
    <source>
        <dbReference type="PROSITE" id="PS50956"/>
    </source>
</evidence>
<evidence type="ECO:0000256" key="3">
    <source>
        <dbReference type="ARBA" id="ARBA00023163"/>
    </source>
</evidence>
<dbReference type="EMBL" id="JBHTBJ010000072">
    <property type="protein sequence ID" value="MFC7280030.1"/>
    <property type="molecule type" value="Genomic_DNA"/>
</dbReference>
<dbReference type="PANTHER" id="PTHR30154">
    <property type="entry name" value="LEUCINE-RESPONSIVE REGULATORY PROTEIN"/>
    <property type="match status" value="1"/>
</dbReference>
<dbReference type="Gene3D" id="1.10.10.10">
    <property type="entry name" value="Winged helix-like DNA-binding domain superfamily/Winged helix DNA-binding domain"/>
    <property type="match status" value="1"/>
</dbReference>
<reference evidence="6" key="1">
    <citation type="journal article" date="2019" name="Int. J. Syst. Evol. Microbiol.">
        <title>The Global Catalogue of Microorganisms (GCM) 10K type strain sequencing project: providing services to taxonomists for standard genome sequencing and annotation.</title>
        <authorList>
            <consortium name="The Broad Institute Genomics Platform"/>
            <consortium name="The Broad Institute Genome Sequencing Center for Infectious Disease"/>
            <person name="Wu L."/>
            <person name="Ma J."/>
        </authorList>
    </citation>
    <scope>NUCLEOTIDE SEQUENCE [LARGE SCALE GENOMIC DNA]</scope>
    <source>
        <strain evidence="6">XZYJT-10</strain>
    </source>
</reference>
<dbReference type="SUPFAM" id="SSF54909">
    <property type="entry name" value="Dimeric alpha+beta barrel"/>
    <property type="match status" value="1"/>
</dbReference>
<dbReference type="PANTHER" id="PTHR30154:SF34">
    <property type="entry name" value="TRANSCRIPTIONAL REGULATOR AZLB"/>
    <property type="match status" value="1"/>
</dbReference>
<dbReference type="SMART" id="SM00344">
    <property type="entry name" value="HTH_ASNC"/>
    <property type="match status" value="1"/>
</dbReference>
<dbReference type="PROSITE" id="PS50956">
    <property type="entry name" value="HTH_ASNC_2"/>
    <property type="match status" value="1"/>
</dbReference>
<proteinExistence type="predicted"/>
<name>A0ABW2I554_9ACTN</name>
<organism evidence="5 6">
    <name type="scientific">Paractinoplanes rhizophilus</name>
    <dbReference type="NCBI Taxonomy" id="1416877"/>
    <lineage>
        <taxon>Bacteria</taxon>
        <taxon>Bacillati</taxon>
        <taxon>Actinomycetota</taxon>
        <taxon>Actinomycetes</taxon>
        <taxon>Micromonosporales</taxon>
        <taxon>Micromonosporaceae</taxon>
        <taxon>Paractinoplanes</taxon>
    </lineage>
</organism>
<dbReference type="InterPro" id="IPR019887">
    <property type="entry name" value="Tscrpt_reg_AsnC/Lrp_C"/>
</dbReference>
<dbReference type="InterPro" id="IPR019885">
    <property type="entry name" value="Tscrpt_reg_HTH_AsnC-type_CS"/>
</dbReference>
<keyword evidence="6" id="KW-1185">Reference proteome</keyword>
<dbReference type="Proteomes" id="UP001596548">
    <property type="component" value="Unassembled WGS sequence"/>
</dbReference>